<evidence type="ECO:0000313" key="2">
    <source>
        <dbReference type="Proteomes" id="UP000299102"/>
    </source>
</evidence>
<gene>
    <name evidence="1" type="ORF">EVAR_78843_1</name>
</gene>
<name>A0A4C1U2J0_EUMVA</name>
<accession>A0A4C1U2J0</accession>
<proteinExistence type="predicted"/>
<reference evidence="1 2" key="1">
    <citation type="journal article" date="2019" name="Commun. Biol.">
        <title>The bagworm genome reveals a unique fibroin gene that provides high tensile strength.</title>
        <authorList>
            <person name="Kono N."/>
            <person name="Nakamura H."/>
            <person name="Ohtoshi R."/>
            <person name="Tomita M."/>
            <person name="Numata K."/>
            <person name="Arakawa K."/>
        </authorList>
    </citation>
    <scope>NUCLEOTIDE SEQUENCE [LARGE SCALE GENOMIC DNA]</scope>
</reference>
<dbReference type="AlphaFoldDB" id="A0A4C1U2J0"/>
<organism evidence="1 2">
    <name type="scientific">Eumeta variegata</name>
    <name type="common">Bagworm moth</name>
    <name type="synonym">Eumeta japonica</name>
    <dbReference type="NCBI Taxonomy" id="151549"/>
    <lineage>
        <taxon>Eukaryota</taxon>
        <taxon>Metazoa</taxon>
        <taxon>Ecdysozoa</taxon>
        <taxon>Arthropoda</taxon>
        <taxon>Hexapoda</taxon>
        <taxon>Insecta</taxon>
        <taxon>Pterygota</taxon>
        <taxon>Neoptera</taxon>
        <taxon>Endopterygota</taxon>
        <taxon>Lepidoptera</taxon>
        <taxon>Glossata</taxon>
        <taxon>Ditrysia</taxon>
        <taxon>Tineoidea</taxon>
        <taxon>Psychidae</taxon>
        <taxon>Oiketicinae</taxon>
        <taxon>Eumeta</taxon>
    </lineage>
</organism>
<protein>
    <submittedName>
        <fullName evidence="1">Uncharacterized protein</fullName>
    </submittedName>
</protein>
<evidence type="ECO:0000313" key="1">
    <source>
        <dbReference type="EMBL" id="GBP20468.1"/>
    </source>
</evidence>
<dbReference type="EMBL" id="BGZK01000119">
    <property type="protein sequence ID" value="GBP20468.1"/>
    <property type="molecule type" value="Genomic_DNA"/>
</dbReference>
<keyword evidence="2" id="KW-1185">Reference proteome</keyword>
<comment type="caution">
    <text evidence="1">The sequence shown here is derived from an EMBL/GenBank/DDBJ whole genome shotgun (WGS) entry which is preliminary data.</text>
</comment>
<sequence length="133" mass="14639">MVREIRLRTRGHGCLYENVGVWMSTDALVIEVRYSVKLLGGSVVAFSCLQVRRKLAFGPSESRRSPPPMDARKSRGVHVIDAVTTSGSYGLKLSPTNITTGLVQLRFKSNRSKRAWSGSKLGNFWSKAVALDG</sequence>
<dbReference type="Proteomes" id="UP000299102">
    <property type="component" value="Unassembled WGS sequence"/>
</dbReference>